<dbReference type="PANTHER" id="PTHR31906">
    <property type="entry name" value="PLASTID-LIPID-ASSOCIATED PROTEIN 4, CHLOROPLASTIC-RELATED"/>
    <property type="match status" value="1"/>
</dbReference>
<evidence type="ECO:0000256" key="3">
    <source>
        <dbReference type="SAM" id="SignalP"/>
    </source>
</evidence>
<keyword evidence="2" id="KW-0934">Plastid</keyword>
<dbReference type="Proteomes" id="UP001530400">
    <property type="component" value="Unassembled WGS sequence"/>
</dbReference>
<evidence type="ECO:0000256" key="2">
    <source>
        <dbReference type="ARBA" id="ARBA00022640"/>
    </source>
</evidence>
<comment type="subcellular location">
    <subcellularLocation>
        <location evidence="1">Plastid</location>
    </subcellularLocation>
</comment>
<evidence type="ECO:0000259" key="4">
    <source>
        <dbReference type="Pfam" id="PF04755"/>
    </source>
</evidence>
<feature type="chain" id="PRO_5044771571" description="Plastid lipid-associated protein/fibrillin conserved domain-containing protein" evidence="3">
    <location>
        <begin position="21"/>
        <end position="244"/>
    </location>
</feature>
<keyword evidence="6" id="KW-1185">Reference proteome</keyword>
<gene>
    <name evidence="5" type="ORF">ACHAWO_005007</name>
</gene>
<dbReference type="AlphaFoldDB" id="A0ABD3PTN6"/>
<comment type="caution">
    <text evidence="5">The sequence shown here is derived from an EMBL/GenBank/DDBJ whole genome shotgun (WGS) entry which is preliminary data.</text>
</comment>
<dbReference type="InterPro" id="IPR039633">
    <property type="entry name" value="PAP"/>
</dbReference>
<organism evidence="5 6">
    <name type="scientific">Cyclotella atomus</name>
    <dbReference type="NCBI Taxonomy" id="382360"/>
    <lineage>
        <taxon>Eukaryota</taxon>
        <taxon>Sar</taxon>
        <taxon>Stramenopiles</taxon>
        <taxon>Ochrophyta</taxon>
        <taxon>Bacillariophyta</taxon>
        <taxon>Coscinodiscophyceae</taxon>
        <taxon>Thalassiosirophycidae</taxon>
        <taxon>Stephanodiscales</taxon>
        <taxon>Stephanodiscaceae</taxon>
        <taxon>Cyclotella</taxon>
    </lineage>
</organism>
<dbReference type="EMBL" id="JALLPJ020000466">
    <property type="protein sequence ID" value="KAL3791383.1"/>
    <property type="molecule type" value="Genomic_DNA"/>
</dbReference>
<name>A0ABD3PTN6_9STRA</name>
<protein>
    <recommendedName>
        <fullName evidence="4">Plastid lipid-associated protein/fibrillin conserved domain-containing protein</fullName>
    </recommendedName>
</protein>
<sequence length="244" mass="27357">MHQHLVYLLLSLLLAASSSAFVLPPARRTYLASWNLPSLGGEVILSTKAEIEAAILGTDRGRSTSQSQKHQIHALISKLESMCQLSEPARDQRMDGPWVVLYTDAPPPSNGQLLVWKGIAKQVIDLQVGRYRNELYVGGKGEDEDQDAWLKAVLDARWEEWDGAYLDNSGDTAPGADFGASTWKVTFECLKISLFDVPLFTQQFKESSARTWKMTYLDDNTRIVRAGKTGREDDDLLFYMRRGS</sequence>
<evidence type="ECO:0000313" key="5">
    <source>
        <dbReference type="EMBL" id="KAL3791383.1"/>
    </source>
</evidence>
<keyword evidence="3" id="KW-0732">Signal</keyword>
<dbReference type="Pfam" id="PF04755">
    <property type="entry name" value="PAP_fibrillin"/>
    <property type="match status" value="1"/>
</dbReference>
<proteinExistence type="predicted"/>
<reference evidence="5 6" key="1">
    <citation type="submission" date="2024-10" db="EMBL/GenBank/DDBJ databases">
        <title>Updated reference genomes for cyclostephanoid diatoms.</title>
        <authorList>
            <person name="Roberts W.R."/>
            <person name="Alverson A.J."/>
        </authorList>
    </citation>
    <scope>NUCLEOTIDE SEQUENCE [LARGE SCALE GENOMIC DNA]</scope>
    <source>
        <strain evidence="5 6">AJA010-31</strain>
    </source>
</reference>
<feature type="domain" description="Plastid lipid-associated protein/fibrillin conserved" evidence="4">
    <location>
        <begin position="48"/>
        <end position="106"/>
    </location>
</feature>
<dbReference type="InterPro" id="IPR006843">
    <property type="entry name" value="PAP/fibrillin_dom"/>
</dbReference>
<dbReference type="GO" id="GO:0009536">
    <property type="term" value="C:plastid"/>
    <property type="evidence" value="ECO:0007669"/>
    <property type="project" value="UniProtKB-SubCell"/>
</dbReference>
<evidence type="ECO:0000256" key="1">
    <source>
        <dbReference type="ARBA" id="ARBA00004474"/>
    </source>
</evidence>
<evidence type="ECO:0000313" key="6">
    <source>
        <dbReference type="Proteomes" id="UP001530400"/>
    </source>
</evidence>
<accession>A0ABD3PTN6</accession>
<feature type="signal peptide" evidence="3">
    <location>
        <begin position="1"/>
        <end position="20"/>
    </location>
</feature>